<feature type="compositionally biased region" description="Basic and acidic residues" evidence="2">
    <location>
        <begin position="442"/>
        <end position="459"/>
    </location>
</feature>
<feature type="transmembrane region" description="Helical" evidence="3">
    <location>
        <begin position="232"/>
        <end position="250"/>
    </location>
</feature>
<feature type="coiled-coil region" evidence="1">
    <location>
        <begin position="898"/>
        <end position="925"/>
    </location>
</feature>
<keyword evidence="3" id="KW-1133">Transmembrane helix</keyword>
<feature type="transmembrane region" description="Helical" evidence="3">
    <location>
        <begin position="53"/>
        <end position="86"/>
    </location>
</feature>
<dbReference type="EMBL" id="MFQH01000017">
    <property type="protein sequence ID" value="OGH78099.1"/>
    <property type="molecule type" value="Genomic_DNA"/>
</dbReference>
<evidence type="ECO:0000256" key="3">
    <source>
        <dbReference type="SAM" id="Phobius"/>
    </source>
</evidence>
<keyword evidence="3" id="KW-0812">Transmembrane</keyword>
<feature type="transmembrane region" description="Helical" evidence="3">
    <location>
        <begin position="24"/>
        <end position="41"/>
    </location>
</feature>
<feature type="transmembrane region" description="Helical" evidence="3">
    <location>
        <begin position="161"/>
        <end position="181"/>
    </location>
</feature>
<gene>
    <name evidence="4" type="ORF">A2983_03395</name>
</gene>
<evidence type="ECO:0000313" key="4">
    <source>
        <dbReference type="EMBL" id="OGH78099.1"/>
    </source>
</evidence>
<evidence type="ECO:0000256" key="2">
    <source>
        <dbReference type="SAM" id="MobiDB-lite"/>
    </source>
</evidence>
<feature type="transmembrane region" description="Helical" evidence="3">
    <location>
        <begin position="202"/>
        <end position="226"/>
    </location>
</feature>
<reference evidence="4 5" key="1">
    <citation type="journal article" date="2016" name="Nat. Commun.">
        <title>Thousands of microbial genomes shed light on interconnected biogeochemical processes in an aquifer system.</title>
        <authorList>
            <person name="Anantharaman K."/>
            <person name="Brown C.T."/>
            <person name="Hug L.A."/>
            <person name="Sharon I."/>
            <person name="Castelle C.J."/>
            <person name="Probst A.J."/>
            <person name="Thomas B.C."/>
            <person name="Singh A."/>
            <person name="Wilkins M.J."/>
            <person name="Karaoz U."/>
            <person name="Brodie E.L."/>
            <person name="Williams K.H."/>
            <person name="Hubbard S.S."/>
            <person name="Banfield J.F."/>
        </authorList>
    </citation>
    <scope>NUCLEOTIDE SEQUENCE [LARGE SCALE GENOMIC DNA]</scope>
</reference>
<organism evidence="4 5">
    <name type="scientific">Candidatus Magasanikbacteria bacterium RIFCSPLOWO2_01_FULL_40_15</name>
    <dbReference type="NCBI Taxonomy" id="1798686"/>
    <lineage>
        <taxon>Bacteria</taxon>
        <taxon>Candidatus Magasanikiibacteriota</taxon>
    </lineage>
</organism>
<keyword evidence="1" id="KW-0175">Coiled coil</keyword>
<proteinExistence type="predicted"/>
<accession>A0A1F6N2E1</accession>
<sequence>MLGRLQLLAQKICPASGSSWRTPWMVFFGILFLGFFLLTISPANAQFETVTNIFIIGAAHIMIVVANIAIGLTIFFLRFFIMLASYNNYIDVDVVQLGWIMVRDVANMFFVVALLVIAFGTILGLEEYEWKKNLVKLILAAILINFSNLICQLLIDVSHVFSITFLNAISATAGGNLINMFKLDQITALAGADDTSGIDIELLAAAIPAMMFALMAAAALGSYVYVMAARVVALWALIIFSPLAFIFGVLPKTKGYAEKWWTEFNNNIIVVPIMVFFLWLSFATLGLGNIAEQIQTGLPAGVQIDGAQQGKTEYKKTSLSLSKVTSWENMASFLVAFAFLMRGIQETEQTGVTGAGAIGSAVDFAKKVGTIASGYAAGRWLAGKTRDGVVGGSKWVGKELGVHLAKRAGVYDVPERVGNWWKARGVAFDKRRSEGPLSGVVDSKEVGEGDQTKDETKKLTDEQVKAGWSMRFDREKNKTVAEQWGVLKDKDGNPKYKSGYQKFLSRRHEKIIASRKTLEKTEGEFKDNEELMGKRTEAQSFVTGAERRENRKLEKEGFVVKDYDRVKRGMLEIEEERASAKTAEFKNRGKMIALGSQRLKAEGGKPLGFQEGGTVAEQIAGHKTRAEFFESRVNQILKTAESKYKGSAAGKRFLEGKIQADLEIKAQEAKTKELQAGATTRIALTDTTDVLARTIEAEKAAHLEEQRLARVQKAEEREFYKGDHGQEELREEAVLKEQIAASEAGIKKEEAEAKREVAEGTGSGDEAKEREHLFKVAQDEKIAATKQAGVRESLATSVEKKAELVYETSDPGKEEKEKELTAKETIAATEGKIKKEEATRKAVLATEDSNEYKLQMAERIAAEKGAKLEEGKVALAEKEATKAYVSGTGADTITQTKEVELKTKAEDAEIKQREAEADRQAANNLKEVFARINFSEQATKAAEDFVKNIKEEDLRDKFKSASEQMKGWMKLDATALATEIEKFKTAGHTQGIDAYVVALGQAQLLKVTTSDSGIRHKQAEDAASDGFVNKSRYGTTTASTAYSDFSDTKLKDYKKLERTAAMKKATDVHAFLMHQKENLPAGQELDLDQTAELYAASSYLQSEAWNDDQAAYTYSMFEKLQRHQAEVANKGSSTVMKTDEAAQWTTMAKQYTRLGWLDNNVIDAGGNFVLDNEKKADGTDVIDKTNGKVVKKGKAIAKKYTRQKAADMQNLAVTGGDVNLVVAHHQISEAVDANARDVENAKLEARSRIIADKKSANTTLTDETAAASAEKEIESAMAAAGKATAKNYWELADVILKLGTNTTGIVDAAALKVRYEEHSDLLQDATKSYKGFAHATGHEKLGGNQGFDEEADSYRFMTVREGQAEVRADRVKMKTRQILNGDQYHSNGGELDLDTGIIDNFLEDTLNLTIGKITRYLDMVDMPERSLKGAFYLHKNEQAKVVQGTEGALKDKKVAVLGGNKAMQKFEADGDVDEESKTKHMMTRGVVPALMSGHRGWAVAASKLYGGHVVEADAQKGTINMRVGNKEFATTKNAAEHVITNLESDKDYFKGSDLYGQEKRILEAMNQIIADFNSAPAPASAVDTAAAGEDDTPPT</sequence>
<evidence type="ECO:0000256" key="1">
    <source>
        <dbReference type="SAM" id="Coils"/>
    </source>
</evidence>
<name>A0A1F6N2E1_9BACT</name>
<feature type="transmembrane region" description="Helical" evidence="3">
    <location>
        <begin position="137"/>
        <end position="155"/>
    </location>
</feature>
<evidence type="ECO:0000313" key="5">
    <source>
        <dbReference type="Proteomes" id="UP000177040"/>
    </source>
</evidence>
<keyword evidence="3" id="KW-0472">Membrane</keyword>
<feature type="transmembrane region" description="Helical" evidence="3">
    <location>
        <begin position="270"/>
        <end position="291"/>
    </location>
</feature>
<comment type="caution">
    <text evidence="4">The sequence shown here is derived from an EMBL/GenBank/DDBJ whole genome shotgun (WGS) entry which is preliminary data.</text>
</comment>
<dbReference type="Proteomes" id="UP000177040">
    <property type="component" value="Unassembled WGS sequence"/>
</dbReference>
<protein>
    <submittedName>
        <fullName evidence="4">Uncharacterized protein</fullName>
    </submittedName>
</protein>
<feature type="region of interest" description="Disordered" evidence="2">
    <location>
        <begin position="437"/>
        <end position="459"/>
    </location>
</feature>
<feature type="transmembrane region" description="Helical" evidence="3">
    <location>
        <begin position="106"/>
        <end position="125"/>
    </location>
</feature>